<sequence>MTDQPFHIHHGDRASRWLVTCDHATNRVPDCVGGGSLGIAPTDMGRHIAYDVGAAGLTRHLADRLGAPAILTDFSRLVIDPNRGEDDPTLVMKLYDGTVIPTNRHVDAAEVERRLNAFHRPYHDALAGLAARQVDTVICAIHSFTPRLVGRADRPWHVGILYSHLDTRLALPLLDLLRREAGIVVGENEPYGGHLEGDSIDRHALRPGRPNVLIELRHDLIAAEDGQIAWADRLAPILEAALAAANL</sequence>
<dbReference type="PIRSF" id="PIRSF029730">
    <property type="entry name" value="UCP029730"/>
    <property type="match status" value="1"/>
</dbReference>
<dbReference type="InterPro" id="IPR007709">
    <property type="entry name" value="N-FG_amidohydro"/>
</dbReference>
<name>A0A2S8S5Q0_9RHOB</name>
<gene>
    <name evidence="1" type="ORF">LX70_02403</name>
</gene>
<comment type="caution">
    <text evidence="1">The sequence shown here is derived from an EMBL/GenBank/DDBJ whole genome shotgun (WGS) entry which is preliminary data.</text>
</comment>
<organism evidence="1 2">
    <name type="scientific">Albidovulum denitrificans</name>
    <dbReference type="NCBI Taxonomy" id="404881"/>
    <lineage>
        <taxon>Bacteria</taxon>
        <taxon>Pseudomonadati</taxon>
        <taxon>Pseudomonadota</taxon>
        <taxon>Alphaproteobacteria</taxon>
        <taxon>Rhodobacterales</taxon>
        <taxon>Paracoccaceae</taxon>
        <taxon>Albidovulum</taxon>
    </lineage>
</organism>
<dbReference type="Proteomes" id="UP000238338">
    <property type="component" value="Unassembled WGS sequence"/>
</dbReference>
<dbReference type="InterPro" id="IPR011227">
    <property type="entry name" value="UCP029730"/>
</dbReference>
<dbReference type="RefSeq" id="WP_105515012.1">
    <property type="nucleotide sequence ID" value="NZ_PVEP01000005.1"/>
</dbReference>
<evidence type="ECO:0000313" key="2">
    <source>
        <dbReference type="Proteomes" id="UP000238338"/>
    </source>
</evidence>
<keyword evidence="1" id="KW-0378">Hydrolase</keyword>
<protein>
    <submittedName>
        <fullName evidence="1">Putative N-formylglutamate amidohydrolase</fullName>
    </submittedName>
</protein>
<accession>A0A2S8S5Q0</accession>
<dbReference type="Gene3D" id="3.40.630.40">
    <property type="entry name" value="Zn-dependent exopeptidases"/>
    <property type="match status" value="1"/>
</dbReference>
<dbReference type="AlphaFoldDB" id="A0A2S8S5Q0"/>
<dbReference type="Pfam" id="PF05013">
    <property type="entry name" value="FGase"/>
    <property type="match status" value="1"/>
</dbReference>
<dbReference type="OrthoDB" id="9815326at2"/>
<dbReference type="SUPFAM" id="SSF53187">
    <property type="entry name" value="Zn-dependent exopeptidases"/>
    <property type="match status" value="1"/>
</dbReference>
<reference evidence="1 2" key="1">
    <citation type="submission" date="2018-02" db="EMBL/GenBank/DDBJ databases">
        <title>Genomic Encyclopedia of Archaeal and Bacterial Type Strains, Phase II (KMG-II): from individual species to whole genera.</title>
        <authorList>
            <person name="Goeker M."/>
        </authorList>
    </citation>
    <scope>NUCLEOTIDE SEQUENCE [LARGE SCALE GENOMIC DNA]</scope>
    <source>
        <strain evidence="1 2">DSM 18921</strain>
    </source>
</reference>
<keyword evidence="2" id="KW-1185">Reference proteome</keyword>
<evidence type="ECO:0000313" key="1">
    <source>
        <dbReference type="EMBL" id="PQV56139.1"/>
    </source>
</evidence>
<dbReference type="EMBL" id="PVEP01000005">
    <property type="protein sequence ID" value="PQV56139.1"/>
    <property type="molecule type" value="Genomic_DNA"/>
</dbReference>
<proteinExistence type="predicted"/>
<dbReference type="GO" id="GO:0016787">
    <property type="term" value="F:hydrolase activity"/>
    <property type="evidence" value="ECO:0007669"/>
    <property type="project" value="UniProtKB-KW"/>
</dbReference>